<evidence type="ECO:0000313" key="6">
    <source>
        <dbReference type="EMBL" id="ACS81028.1"/>
    </source>
</evidence>
<accession>C6C0T1</accession>
<keyword evidence="2" id="KW-0547">Nucleotide-binding</keyword>
<evidence type="ECO:0000313" key="7">
    <source>
        <dbReference type="Proteomes" id="UP000002601"/>
    </source>
</evidence>
<dbReference type="GO" id="GO:0035438">
    <property type="term" value="F:cyclic-di-GMP binding"/>
    <property type="evidence" value="ECO:0007669"/>
    <property type="project" value="InterPro"/>
</dbReference>
<evidence type="ECO:0000259" key="4">
    <source>
        <dbReference type="Pfam" id="PF07238"/>
    </source>
</evidence>
<keyword evidence="3" id="KW-0975">Bacterial flagellum</keyword>
<gene>
    <name evidence="6" type="ordered locus">Desal_2976</name>
</gene>
<dbReference type="Gene3D" id="2.30.110.10">
    <property type="entry name" value="Electron Transport, Fmn-binding Protein, Chain A"/>
    <property type="match status" value="1"/>
</dbReference>
<keyword evidence="7" id="KW-1185">Reference proteome</keyword>
<dbReference type="KEGG" id="dsa:Desal_2976"/>
<dbReference type="Pfam" id="PF07238">
    <property type="entry name" value="PilZ"/>
    <property type="match status" value="1"/>
</dbReference>
<evidence type="ECO:0000256" key="3">
    <source>
        <dbReference type="ARBA" id="ARBA00023143"/>
    </source>
</evidence>
<sequence>MISQKEKLKAACTPGLKITIELGGLNDKAPTIVVGGDFIKSLIVKEPMVHHADKSLWSEYMYPGNEATIRYIYEGIASGYKTEVIRMISSPDRLLFLKYPKRIESYNLRRHKRVSCFMEAQIELGERKNTAVLEDLSTSGCCVSYITDKNYPDPEIGDKMNIYCPYFAENGTNFIPCKVQRCTKDSRKTILGMTFEKPSPEILIKIQDYVATILYHS</sequence>
<keyword evidence="1" id="KW-0973">c-di-GMP</keyword>
<feature type="domain" description="PilZ" evidence="4">
    <location>
        <begin position="108"/>
        <end position="211"/>
    </location>
</feature>
<dbReference type="OrthoDB" id="5453966at2"/>
<dbReference type="Gene3D" id="2.40.10.220">
    <property type="entry name" value="predicted glycosyltransferase like domains"/>
    <property type="match status" value="1"/>
</dbReference>
<dbReference type="InterPro" id="IPR012349">
    <property type="entry name" value="Split_barrel_FMN-bd"/>
</dbReference>
<dbReference type="AlphaFoldDB" id="C6C0T1"/>
<dbReference type="EMBL" id="CP001649">
    <property type="protein sequence ID" value="ACS81028.1"/>
    <property type="molecule type" value="Genomic_DNA"/>
</dbReference>
<name>C6C0T1_MARSD</name>
<feature type="domain" description="Type III secretion system flagellar brake protein YcgR PilZN" evidence="5">
    <location>
        <begin position="14"/>
        <end position="100"/>
    </location>
</feature>
<reference evidence="6 7" key="1">
    <citation type="submission" date="2009-06" db="EMBL/GenBank/DDBJ databases">
        <title>Complete sequence of Desulfovibrio salexigens DSM 2638.</title>
        <authorList>
            <consortium name="US DOE Joint Genome Institute"/>
            <person name="Lucas S."/>
            <person name="Copeland A."/>
            <person name="Lapidus A."/>
            <person name="Glavina del Rio T."/>
            <person name="Tice H."/>
            <person name="Bruce D."/>
            <person name="Goodwin L."/>
            <person name="Pitluck S."/>
            <person name="Munk A.C."/>
            <person name="Brettin T."/>
            <person name="Detter J.C."/>
            <person name="Han C."/>
            <person name="Tapia R."/>
            <person name="Larimer F."/>
            <person name="Land M."/>
            <person name="Hauser L."/>
            <person name="Kyrpides N."/>
            <person name="Anderson I."/>
            <person name="Wall J.D."/>
            <person name="Arkin A.P."/>
            <person name="Dehal P."/>
            <person name="Chivian D."/>
            <person name="Giles B."/>
            <person name="Hazen T.C."/>
        </authorList>
    </citation>
    <scope>NUCLEOTIDE SEQUENCE [LARGE SCALE GENOMIC DNA]</scope>
    <source>
        <strain evidence="7">ATCC 14822 / DSM 2638 / NCIMB 8403 / VKM B-1763</strain>
    </source>
</reference>
<protein>
    <submittedName>
        <fullName evidence="6">Type IV pilus assembly PilZ</fullName>
    </submittedName>
</protein>
<dbReference type="SUPFAM" id="SSF141371">
    <property type="entry name" value="PilZ domain-like"/>
    <property type="match status" value="2"/>
</dbReference>
<organism evidence="6 7">
    <name type="scientific">Maridesulfovibrio salexigens (strain ATCC 14822 / DSM 2638 / NCIMB 8403 / VKM B-1763)</name>
    <name type="common">Desulfovibrio salexigens</name>
    <dbReference type="NCBI Taxonomy" id="526222"/>
    <lineage>
        <taxon>Bacteria</taxon>
        <taxon>Pseudomonadati</taxon>
        <taxon>Thermodesulfobacteriota</taxon>
        <taxon>Desulfovibrionia</taxon>
        <taxon>Desulfovibrionales</taxon>
        <taxon>Desulfovibrionaceae</taxon>
        <taxon>Maridesulfovibrio</taxon>
    </lineage>
</organism>
<dbReference type="InterPro" id="IPR009926">
    <property type="entry name" value="T3SS_YcgR_PilZN"/>
</dbReference>
<dbReference type="InterPro" id="IPR009875">
    <property type="entry name" value="PilZ_domain"/>
</dbReference>
<evidence type="ECO:0000256" key="1">
    <source>
        <dbReference type="ARBA" id="ARBA00022636"/>
    </source>
</evidence>
<dbReference type="HOGENOM" id="CLU_083565_0_0_7"/>
<evidence type="ECO:0000256" key="2">
    <source>
        <dbReference type="ARBA" id="ARBA00022741"/>
    </source>
</evidence>
<dbReference type="STRING" id="526222.Desal_2976"/>
<dbReference type="RefSeq" id="WP_015852844.1">
    <property type="nucleotide sequence ID" value="NC_012881.1"/>
</dbReference>
<dbReference type="Pfam" id="PF12945">
    <property type="entry name" value="PilZNR"/>
    <property type="match status" value="1"/>
</dbReference>
<evidence type="ECO:0000259" key="5">
    <source>
        <dbReference type="Pfam" id="PF12945"/>
    </source>
</evidence>
<dbReference type="Proteomes" id="UP000002601">
    <property type="component" value="Chromosome"/>
</dbReference>
<dbReference type="eggNOG" id="COG5581">
    <property type="taxonomic scope" value="Bacteria"/>
</dbReference>
<proteinExistence type="predicted"/>